<evidence type="ECO:0000313" key="8">
    <source>
        <dbReference type="EMBL" id="KAG8070825.1"/>
    </source>
</evidence>
<comment type="subcellular location">
    <subcellularLocation>
        <location evidence="1">Nucleus</location>
    </subcellularLocation>
</comment>
<dbReference type="GO" id="GO:0003677">
    <property type="term" value="F:DNA binding"/>
    <property type="evidence" value="ECO:0007669"/>
    <property type="project" value="UniProtKB-KW"/>
</dbReference>
<dbReference type="OrthoDB" id="1925932at2759"/>
<dbReference type="CDD" id="cd00018">
    <property type="entry name" value="AP2"/>
    <property type="match status" value="1"/>
</dbReference>
<dbReference type="InterPro" id="IPR044808">
    <property type="entry name" value="ERF_plant"/>
</dbReference>
<dbReference type="GO" id="GO:0003700">
    <property type="term" value="F:DNA-binding transcription factor activity"/>
    <property type="evidence" value="ECO:0007669"/>
    <property type="project" value="InterPro"/>
</dbReference>
<dbReference type="Pfam" id="PF00847">
    <property type="entry name" value="AP2"/>
    <property type="match status" value="1"/>
</dbReference>
<feature type="compositionally biased region" description="Low complexity" evidence="6">
    <location>
        <begin position="199"/>
        <end position="209"/>
    </location>
</feature>
<evidence type="ECO:0000256" key="2">
    <source>
        <dbReference type="ARBA" id="ARBA00023015"/>
    </source>
</evidence>
<dbReference type="AlphaFoldDB" id="A0A8J5SZS8"/>
<feature type="region of interest" description="Disordered" evidence="6">
    <location>
        <begin position="176"/>
        <end position="215"/>
    </location>
</feature>
<dbReference type="SMART" id="SM00380">
    <property type="entry name" value="AP2"/>
    <property type="match status" value="1"/>
</dbReference>
<keyword evidence="5" id="KW-0539">Nucleus</keyword>
<organism evidence="8 9">
    <name type="scientific">Zizania palustris</name>
    <name type="common">Northern wild rice</name>
    <dbReference type="NCBI Taxonomy" id="103762"/>
    <lineage>
        <taxon>Eukaryota</taxon>
        <taxon>Viridiplantae</taxon>
        <taxon>Streptophyta</taxon>
        <taxon>Embryophyta</taxon>
        <taxon>Tracheophyta</taxon>
        <taxon>Spermatophyta</taxon>
        <taxon>Magnoliopsida</taxon>
        <taxon>Liliopsida</taxon>
        <taxon>Poales</taxon>
        <taxon>Poaceae</taxon>
        <taxon>BOP clade</taxon>
        <taxon>Oryzoideae</taxon>
        <taxon>Oryzeae</taxon>
        <taxon>Zizaniinae</taxon>
        <taxon>Zizania</taxon>
    </lineage>
</organism>
<protein>
    <recommendedName>
        <fullName evidence="7">AP2/ERF domain-containing protein</fullName>
    </recommendedName>
</protein>
<feature type="domain" description="AP2/ERF" evidence="7">
    <location>
        <begin position="33"/>
        <end position="90"/>
    </location>
</feature>
<evidence type="ECO:0000259" key="7">
    <source>
        <dbReference type="PROSITE" id="PS51032"/>
    </source>
</evidence>
<dbReference type="PROSITE" id="PS51032">
    <property type="entry name" value="AP2_ERF"/>
    <property type="match status" value="1"/>
</dbReference>
<evidence type="ECO:0000256" key="5">
    <source>
        <dbReference type="ARBA" id="ARBA00023242"/>
    </source>
</evidence>
<dbReference type="PANTHER" id="PTHR31190">
    <property type="entry name" value="DNA-BINDING DOMAIN"/>
    <property type="match status" value="1"/>
</dbReference>
<evidence type="ECO:0000256" key="1">
    <source>
        <dbReference type="ARBA" id="ARBA00004123"/>
    </source>
</evidence>
<proteinExistence type="predicted"/>
<evidence type="ECO:0000256" key="3">
    <source>
        <dbReference type="ARBA" id="ARBA00023125"/>
    </source>
</evidence>
<comment type="caution">
    <text evidence="8">The sequence shown here is derived from an EMBL/GenBank/DDBJ whole genome shotgun (WGS) entry which is preliminary data.</text>
</comment>
<reference evidence="8" key="1">
    <citation type="journal article" date="2021" name="bioRxiv">
        <title>Whole Genome Assembly and Annotation of Northern Wild Rice, Zizania palustris L., Supports a Whole Genome Duplication in the Zizania Genus.</title>
        <authorList>
            <person name="Haas M."/>
            <person name="Kono T."/>
            <person name="Macchietto M."/>
            <person name="Millas R."/>
            <person name="McGilp L."/>
            <person name="Shao M."/>
            <person name="Duquette J."/>
            <person name="Hirsch C.N."/>
            <person name="Kimball J."/>
        </authorList>
    </citation>
    <scope>NUCLEOTIDE SEQUENCE</scope>
    <source>
        <tissue evidence="8">Fresh leaf tissue</tissue>
    </source>
</reference>
<sequence>MAGYALRYSPHLAAAGATPSSEVQGAAAATGPHYRGVRRRPWGKWAAEIRDPNKAARVWLGTFDTAEAAAAAYDDAALRFKGAKAKLNFPERVRGRTGQGFLVSPGVPRPHDPAGGLPFPDLMQYARLLRSGDGEGSASAGIVNASAGASATLPSSPHQTSSVQILDFAAQPPFVSESLEMPGRPTLVLPAPTPPTPTPTTTSSPTTWPHGDRRS</sequence>
<gene>
    <name evidence="8" type="ORF">GUJ93_ZPchr0006g40727</name>
</gene>
<evidence type="ECO:0000256" key="4">
    <source>
        <dbReference type="ARBA" id="ARBA00023163"/>
    </source>
</evidence>
<keyword evidence="3" id="KW-0238">DNA-binding</keyword>
<dbReference type="InterPro" id="IPR001471">
    <property type="entry name" value="AP2/ERF_dom"/>
</dbReference>
<name>A0A8J5SZS8_ZIZPA</name>
<dbReference type="FunFam" id="3.30.730.10:FF:000001">
    <property type="entry name" value="Ethylene-responsive transcription factor 2"/>
    <property type="match status" value="1"/>
</dbReference>
<dbReference type="GO" id="GO:0009873">
    <property type="term" value="P:ethylene-activated signaling pathway"/>
    <property type="evidence" value="ECO:0007669"/>
    <property type="project" value="InterPro"/>
</dbReference>
<evidence type="ECO:0000313" key="9">
    <source>
        <dbReference type="Proteomes" id="UP000729402"/>
    </source>
</evidence>
<reference evidence="8" key="2">
    <citation type="submission" date="2021-02" db="EMBL/GenBank/DDBJ databases">
        <authorList>
            <person name="Kimball J.A."/>
            <person name="Haas M.W."/>
            <person name="Macchietto M."/>
            <person name="Kono T."/>
            <person name="Duquette J."/>
            <person name="Shao M."/>
        </authorList>
    </citation>
    <scope>NUCLEOTIDE SEQUENCE</scope>
    <source>
        <tissue evidence="8">Fresh leaf tissue</tissue>
    </source>
</reference>
<evidence type="ECO:0000256" key="6">
    <source>
        <dbReference type="SAM" id="MobiDB-lite"/>
    </source>
</evidence>
<keyword evidence="9" id="KW-1185">Reference proteome</keyword>
<dbReference type="EMBL" id="JAAALK010000283">
    <property type="protein sequence ID" value="KAG8070825.1"/>
    <property type="molecule type" value="Genomic_DNA"/>
</dbReference>
<dbReference type="PANTHER" id="PTHR31190:SF110">
    <property type="entry name" value="OS07G0227600 PROTEIN"/>
    <property type="match status" value="1"/>
</dbReference>
<keyword evidence="2" id="KW-0805">Transcription regulation</keyword>
<keyword evidence="4" id="KW-0804">Transcription</keyword>
<accession>A0A8J5SZS8</accession>
<dbReference type="GO" id="GO:0005634">
    <property type="term" value="C:nucleus"/>
    <property type="evidence" value="ECO:0007669"/>
    <property type="project" value="UniProtKB-SubCell"/>
</dbReference>
<dbReference type="Proteomes" id="UP000729402">
    <property type="component" value="Unassembled WGS sequence"/>
</dbReference>